<proteinExistence type="predicted"/>
<evidence type="ECO:0000313" key="1">
    <source>
        <dbReference type="EMBL" id="GCD13157.1"/>
    </source>
</evidence>
<keyword evidence="2" id="KW-1185">Reference proteome</keyword>
<dbReference type="AlphaFoldDB" id="A0A401UUD6"/>
<dbReference type="Proteomes" id="UP000287872">
    <property type="component" value="Unassembled WGS sequence"/>
</dbReference>
<dbReference type="RefSeq" id="WP_125006454.1">
    <property type="nucleotide sequence ID" value="NZ_BHYK01000063.1"/>
</dbReference>
<reference evidence="1 2" key="1">
    <citation type="submission" date="2018-11" db="EMBL/GenBank/DDBJ databases">
        <title>Genome sequencing and assembly of Clostridium tagluense strain A121.</title>
        <authorList>
            <person name="Murakami T."/>
            <person name="Segawa T."/>
            <person name="Shcherbakova V.A."/>
            <person name="Mori H."/>
            <person name="Yoshimura Y."/>
        </authorList>
    </citation>
    <scope>NUCLEOTIDE SEQUENCE [LARGE SCALE GENOMIC DNA]</scope>
    <source>
        <strain evidence="1 2">A121</strain>
    </source>
</reference>
<organism evidence="1 2">
    <name type="scientific">Clostridium tagluense</name>
    <dbReference type="NCBI Taxonomy" id="360422"/>
    <lineage>
        <taxon>Bacteria</taxon>
        <taxon>Bacillati</taxon>
        <taxon>Bacillota</taxon>
        <taxon>Clostridia</taxon>
        <taxon>Eubacteriales</taxon>
        <taxon>Clostridiaceae</taxon>
        <taxon>Clostridium</taxon>
    </lineage>
</organism>
<protein>
    <submittedName>
        <fullName evidence="1">Uncharacterized protein</fullName>
    </submittedName>
</protein>
<name>A0A401UUD6_9CLOT</name>
<accession>A0A401UUD6</accession>
<gene>
    <name evidence="1" type="ORF">Ctaglu_47800</name>
</gene>
<evidence type="ECO:0000313" key="2">
    <source>
        <dbReference type="Proteomes" id="UP000287872"/>
    </source>
</evidence>
<sequence length="80" mass="9537">MNSDEQNLNEVLCEFSGHKAEDVGAFDKEEFLKSLNKDEENMYYMGKMSDEMIVNLAKERCYNHANCEDEYEYEYEEDKL</sequence>
<dbReference type="EMBL" id="BHYK01000063">
    <property type="protein sequence ID" value="GCD13157.1"/>
    <property type="molecule type" value="Genomic_DNA"/>
</dbReference>
<comment type="caution">
    <text evidence="1">The sequence shown here is derived from an EMBL/GenBank/DDBJ whole genome shotgun (WGS) entry which is preliminary data.</text>
</comment>